<keyword evidence="4" id="KW-0274">FAD</keyword>
<evidence type="ECO:0000313" key="8">
    <source>
        <dbReference type="EMBL" id="TWI78720.1"/>
    </source>
</evidence>
<dbReference type="GO" id="GO:0003995">
    <property type="term" value="F:acyl-CoA dehydrogenase activity"/>
    <property type="evidence" value="ECO:0007669"/>
    <property type="project" value="TreeGrafter"/>
</dbReference>
<evidence type="ECO:0000256" key="5">
    <source>
        <dbReference type="ARBA" id="ARBA00023002"/>
    </source>
</evidence>
<dbReference type="InterPro" id="IPR037069">
    <property type="entry name" value="AcylCoA_DH/ox_N_sf"/>
</dbReference>
<evidence type="ECO:0000256" key="2">
    <source>
        <dbReference type="ARBA" id="ARBA00009347"/>
    </source>
</evidence>
<dbReference type="RefSeq" id="WP_208995394.1">
    <property type="nucleotide sequence ID" value="NZ_SMLY01000045.1"/>
</dbReference>
<comment type="similarity">
    <text evidence="2">Belongs to the acyl-CoA dehydrogenase family.</text>
</comment>
<dbReference type="Proteomes" id="UP000320593">
    <property type="component" value="Unassembled WGS sequence"/>
</dbReference>
<evidence type="ECO:0000256" key="1">
    <source>
        <dbReference type="ARBA" id="ARBA00001974"/>
    </source>
</evidence>
<comment type="cofactor">
    <cofactor evidence="1">
        <name>FAD</name>
        <dbReference type="ChEBI" id="CHEBI:57692"/>
    </cofactor>
</comment>
<proteinExistence type="inferred from homology"/>
<gene>
    <name evidence="8" type="ORF">JM93_04377</name>
</gene>
<dbReference type="SUPFAM" id="SSF56645">
    <property type="entry name" value="Acyl-CoA dehydrogenase NM domain-like"/>
    <property type="match status" value="1"/>
</dbReference>
<dbReference type="CDD" id="cd00567">
    <property type="entry name" value="ACAD"/>
    <property type="match status" value="1"/>
</dbReference>
<sequence length="392" mass="42449">MSSISKAPQDFGFGEDEVMLRDVAHRFLDARLPTDKLRRLVAERPETVYDGGATAPWDKALWSEIVELGWTGLAIDQEQGGADISLVGIAGIVEEVGRYALPSPLIPTLSASMMLRAAGTEAANRIMTQIASEGTPTGLAITNARGSWEPGDAPLTAVADGDGLILSGSAYFVQDAFKVDVLLVSAKLGNKLLLCGVRTDAKGVHLKQDHIHDLTRDQASVHFDEVRIEPEAIISRDAASVFQATWPRLMVLIAADLCGAAEWLLQTTVEYAKERVQFDRPIGFFQAVKHPLVNAMMKIDEARSLVYHACAELDAGSENAVTAAHMAKSSASDAAAFISDRSIQLHGGIGFTWEHALHIYFKRNMHNQALMGDGVYHRQKLADLVIGPISVI</sequence>
<feature type="domain" description="Acyl-CoA dehydrogenase/oxidase C-terminal" evidence="6">
    <location>
        <begin position="252"/>
        <end position="382"/>
    </location>
</feature>
<evidence type="ECO:0000313" key="9">
    <source>
        <dbReference type="Proteomes" id="UP000320593"/>
    </source>
</evidence>
<dbReference type="PANTHER" id="PTHR43884">
    <property type="entry name" value="ACYL-COA DEHYDROGENASE"/>
    <property type="match status" value="1"/>
</dbReference>
<keyword evidence="9" id="KW-1185">Reference proteome</keyword>
<dbReference type="Pfam" id="PF00441">
    <property type="entry name" value="Acyl-CoA_dh_1"/>
    <property type="match status" value="1"/>
</dbReference>
<dbReference type="SUPFAM" id="SSF47203">
    <property type="entry name" value="Acyl-CoA dehydrogenase C-terminal domain-like"/>
    <property type="match status" value="1"/>
</dbReference>
<dbReference type="InterPro" id="IPR009075">
    <property type="entry name" value="AcylCo_DH/oxidase_C"/>
</dbReference>
<dbReference type="GO" id="GO:0050660">
    <property type="term" value="F:flavin adenine dinucleotide binding"/>
    <property type="evidence" value="ECO:0007669"/>
    <property type="project" value="InterPro"/>
</dbReference>
<reference evidence="8 9" key="1">
    <citation type="submission" date="2019-07" db="EMBL/GenBank/DDBJ databases">
        <title>Genomic Encyclopedia of Archaeal and Bacterial Type Strains, Phase II (KMG-II): from individual species to whole genera.</title>
        <authorList>
            <person name="Goeker M."/>
        </authorList>
    </citation>
    <scope>NUCLEOTIDE SEQUENCE [LARGE SCALE GENOMIC DNA]</scope>
    <source>
        <strain evidence="8 9">ATCC BAA-252</strain>
    </source>
</reference>
<dbReference type="InterPro" id="IPR009100">
    <property type="entry name" value="AcylCoA_DH/oxidase_NM_dom_sf"/>
</dbReference>
<dbReference type="AlphaFoldDB" id="A0A562SDI0"/>
<evidence type="ECO:0000256" key="3">
    <source>
        <dbReference type="ARBA" id="ARBA00022630"/>
    </source>
</evidence>
<feature type="domain" description="Acyl-CoA dehydrogenase/oxidase N-terminal" evidence="7">
    <location>
        <begin position="15"/>
        <end position="123"/>
    </location>
</feature>
<dbReference type="InterPro" id="IPR036250">
    <property type="entry name" value="AcylCo_DH-like_C"/>
</dbReference>
<protein>
    <submittedName>
        <fullName evidence="8">Alkylation response protein AidB-like acyl-CoA dehydrogenase</fullName>
    </submittedName>
</protein>
<keyword evidence="3" id="KW-0285">Flavoprotein</keyword>
<evidence type="ECO:0000259" key="7">
    <source>
        <dbReference type="Pfam" id="PF02771"/>
    </source>
</evidence>
<name>A0A562SDI0_9HYPH</name>
<dbReference type="Gene3D" id="2.40.110.10">
    <property type="entry name" value="Butyryl-CoA Dehydrogenase, subunit A, domain 2"/>
    <property type="match status" value="1"/>
</dbReference>
<organism evidence="8 9">
    <name type="scientific">Roseibium hamelinense</name>
    <dbReference type="NCBI Taxonomy" id="150831"/>
    <lineage>
        <taxon>Bacteria</taxon>
        <taxon>Pseudomonadati</taxon>
        <taxon>Pseudomonadota</taxon>
        <taxon>Alphaproteobacteria</taxon>
        <taxon>Hyphomicrobiales</taxon>
        <taxon>Stappiaceae</taxon>
        <taxon>Roseibium</taxon>
    </lineage>
</organism>
<accession>A0A562SDI0</accession>
<comment type="caution">
    <text evidence="8">The sequence shown here is derived from an EMBL/GenBank/DDBJ whole genome shotgun (WGS) entry which is preliminary data.</text>
</comment>
<dbReference type="PANTHER" id="PTHR43884:SF20">
    <property type="entry name" value="ACYL-COA DEHYDROGENASE FADE28"/>
    <property type="match status" value="1"/>
</dbReference>
<evidence type="ECO:0000256" key="4">
    <source>
        <dbReference type="ARBA" id="ARBA00022827"/>
    </source>
</evidence>
<evidence type="ECO:0000259" key="6">
    <source>
        <dbReference type="Pfam" id="PF00441"/>
    </source>
</evidence>
<dbReference type="InterPro" id="IPR046373">
    <property type="entry name" value="Acyl-CoA_Oxase/DH_mid-dom_sf"/>
</dbReference>
<dbReference type="EMBL" id="VLLF01000016">
    <property type="protein sequence ID" value="TWI78720.1"/>
    <property type="molecule type" value="Genomic_DNA"/>
</dbReference>
<keyword evidence="5" id="KW-0560">Oxidoreductase</keyword>
<dbReference type="Gene3D" id="1.20.140.10">
    <property type="entry name" value="Butyryl-CoA Dehydrogenase, subunit A, domain 3"/>
    <property type="match status" value="1"/>
</dbReference>
<dbReference type="Pfam" id="PF02771">
    <property type="entry name" value="Acyl-CoA_dh_N"/>
    <property type="match status" value="1"/>
</dbReference>
<dbReference type="InterPro" id="IPR013786">
    <property type="entry name" value="AcylCoA_DH/ox_N"/>
</dbReference>
<dbReference type="Gene3D" id="1.10.540.10">
    <property type="entry name" value="Acyl-CoA dehydrogenase/oxidase, N-terminal domain"/>
    <property type="match status" value="1"/>
</dbReference>